<dbReference type="AlphaFoldDB" id="A0A382RKP3"/>
<reference evidence="1" key="1">
    <citation type="submission" date="2018-05" db="EMBL/GenBank/DDBJ databases">
        <authorList>
            <person name="Lanie J.A."/>
            <person name="Ng W.-L."/>
            <person name="Kazmierczak K.M."/>
            <person name="Andrzejewski T.M."/>
            <person name="Davidsen T.M."/>
            <person name="Wayne K.J."/>
            <person name="Tettelin H."/>
            <person name="Glass J.I."/>
            <person name="Rusch D."/>
            <person name="Podicherti R."/>
            <person name="Tsui H.-C.T."/>
            <person name="Winkler M.E."/>
        </authorList>
    </citation>
    <scope>NUCLEOTIDE SEQUENCE</scope>
</reference>
<organism evidence="1">
    <name type="scientific">marine metagenome</name>
    <dbReference type="NCBI Taxonomy" id="408172"/>
    <lineage>
        <taxon>unclassified sequences</taxon>
        <taxon>metagenomes</taxon>
        <taxon>ecological metagenomes</taxon>
    </lineage>
</organism>
<evidence type="ECO:0008006" key="2">
    <source>
        <dbReference type="Google" id="ProtNLM"/>
    </source>
</evidence>
<dbReference type="Pfam" id="PF11325">
    <property type="entry name" value="DUF3127"/>
    <property type="match status" value="1"/>
</dbReference>
<dbReference type="EMBL" id="UINC01122412">
    <property type="protein sequence ID" value="SVC98206.1"/>
    <property type="molecule type" value="Genomic_DNA"/>
</dbReference>
<gene>
    <name evidence="1" type="ORF">METZ01_LOCUS351060</name>
</gene>
<name>A0A382RKP3_9ZZZZ</name>
<proteinExistence type="predicted"/>
<accession>A0A382RKP3</accession>
<protein>
    <recommendedName>
        <fullName evidence="2">DUF3127 domain-containing protein</fullName>
    </recommendedName>
</protein>
<evidence type="ECO:0000313" key="1">
    <source>
        <dbReference type="EMBL" id="SVC98206.1"/>
    </source>
</evidence>
<sequence>MESVVAGKVHLIDDAKEYGQKGFRKRLVVLTRETGKFTNYIPIEFVQDGVDQVDGLNVGDNVEIIFRLSGRRWQKDPSSEVKYFLSAEGLRFRVNNPEPVATPEPATDVPF</sequence>
<dbReference type="InterPro" id="IPR021474">
    <property type="entry name" value="DUF3127"/>
</dbReference>